<reference evidence="6 7" key="2">
    <citation type="submission" date="2018-07" db="EMBL/GenBank/DDBJ databases">
        <title>Annotation of Aphanomyces astaci genome assembly.</title>
        <authorList>
            <person name="Studholme D.J."/>
        </authorList>
    </citation>
    <scope>NUCLEOTIDE SEQUENCE [LARGE SCALE GENOMIC DNA]</scope>
    <source>
        <strain evidence="6">Pc</strain>
    </source>
</reference>
<dbReference type="InterPro" id="IPR001214">
    <property type="entry name" value="SET_dom"/>
</dbReference>
<dbReference type="GeneID" id="20816105"/>
<dbReference type="PROSITE" id="PS01360">
    <property type="entry name" value="ZF_MYND_1"/>
    <property type="match status" value="1"/>
</dbReference>
<dbReference type="Gene3D" id="2.170.270.10">
    <property type="entry name" value="SET domain"/>
    <property type="match status" value="1"/>
</dbReference>
<dbReference type="Pfam" id="PF00856">
    <property type="entry name" value="SET"/>
    <property type="match status" value="1"/>
</dbReference>
<dbReference type="EMBL" id="KI913166">
    <property type="protein sequence ID" value="ETV70447.1"/>
    <property type="molecule type" value="Genomic_DNA"/>
</dbReference>
<evidence type="ECO:0000256" key="2">
    <source>
        <dbReference type="ARBA" id="ARBA00022771"/>
    </source>
</evidence>
<dbReference type="InterPro" id="IPR046341">
    <property type="entry name" value="SET_dom_sf"/>
</dbReference>
<dbReference type="Gene3D" id="1.10.220.160">
    <property type="match status" value="1"/>
</dbReference>
<dbReference type="SMART" id="SM00317">
    <property type="entry name" value="SET"/>
    <property type="match status" value="1"/>
</dbReference>
<dbReference type="SUPFAM" id="SSF82199">
    <property type="entry name" value="SET domain"/>
    <property type="match status" value="1"/>
</dbReference>
<keyword evidence="1" id="KW-0479">Metal-binding</keyword>
<dbReference type="PANTHER" id="PTHR12197:SF251">
    <property type="entry name" value="EG:BACR7C10.4 PROTEIN"/>
    <property type="match status" value="1"/>
</dbReference>
<keyword evidence="7" id="KW-1185">Reference proteome</keyword>
<dbReference type="GO" id="GO:0008270">
    <property type="term" value="F:zinc ion binding"/>
    <property type="evidence" value="ECO:0007669"/>
    <property type="project" value="UniProtKB-KW"/>
</dbReference>
<keyword evidence="2" id="KW-0863">Zinc-finger</keyword>
<dbReference type="EMBL" id="MZMZ02000424">
    <property type="protein sequence ID" value="RQM30905.1"/>
    <property type="molecule type" value="Genomic_DNA"/>
</dbReference>
<protein>
    <recommendedName>
        <fullName evidence="4">SET domain-containing protein</fullName>
    </recommendedName>
</protein>
<dbReference type="GO" id="GO:0005634">
    <property type="term" value="C:nucleus"/>
    <property type="evidence" value="ECO:0007669"/>
    <property type="project" value="TreeGrafter"/>
</dbReference>
<sequence>MAAPGVVQLKSQLIMASCIAGGGLPLLELRTHPVKGRSVHVAAAGGIPPGTTLFAEIPFASVVVTKVLCTVCYAVADPDLCCDDCSEVSFCSEACQQRLKVVHDLECSTLEDIHLIAKKSRADRHLLCLITRILCTRAAATLPHKVADSAPMITTTYSDVVDMVHATKELSPAWLASVQAGAELILKSLPSECAVSVPEVVGLAARINENSYSLDANTADATGQVASVGLFPLAGLINHSCQPNCIWSTDPSKGAMVVRTTAFIPHEDEITVTYIDVHQPRQARQRQLKETKHFDCRCDRCNEVGPAAADTLVDGVCCRGCGGHELLVPCLNYRGGSYYSTCPKCNGEVSNDVVDAVKAQADAAIQSAQAKMDKKEFKQAQSILDTFWNDKSAVITLHPCHWMATTAVRLLSDCAFKAGMYLRCYDLRKRLVMQLEATLPPNSLALGTAYLELATAGTLCLKHKVWTGADQDERIHREQVKAHYDQCLGIRKVCYADHHPRLMQVQSQALSV</sequence>
<keyword evidence="3" id="KW-0862">Zinc</keyword>
<gene>
    <name evidence="6" type="ORF">B5M09_013324</name>
    <name evidence="5" type="ORF">H257_14109</name>
</gene>
<dbReference type="SUPFAM" id="SSF144232">
    <property type="entry name" value="HIT/MYND zinc finger-like"/>
    <property type="match status" value="1"/>
</dbReference>
<reference evidence="5" key="1">
    <citation type="submission" date="2013-12" db="EMBL/GenBank/DDBJ databases">
        <title>The Genome Sequence of Aphanomyces astaci APO3.</title>
        <authorList>
            <consortium name="The Broad Institute Genomics Platform"/>
            <person name="Russ C."/>
            <person name="Tyler B."/>
            <person name="van West P."/>
            <person name="Dieguez-Uribeondo J."/>
            <person name="Young S.K."/>
            <person name="Zeng Q."/>
            <person name="Gargeya S."/>
            <person name="Fitzgerald M."/>
            <person name="Abouelleil A."/>
            <person name="Alvarado L."/>
            <person name="Chapman S.B."/>
            <person name="Gainer-Dewar J."/>
            <person name="Goldberg J."/>
            <person name="Griggs A."/>
            <person name="Gujja S."/>
            <person name="Hansen M."/>
            <person name="Howarth C."/>
            <person name="Imamovic A."/>
            <person name="Ireland A."/>
            <person name="Larimer J."/>
            <person name="McCowan C."/>
            <person name="Murphy C."/>
            <person name="Pearson M."/>
            <person name="Poon T.W."/>
            <person name="Priest M."/>
            <person name="Roberts A."/>
            <person name="Saif S."/>
            <person name="Shea T."/>
            <person name="Sykes S."/>
            <person name="Wortman J."/>
            <person name="Nusbaum C."/>
            <person name="Birren B."/>
        </authorList>
    </citation>
    <scope>NUCLEOTIDE SEQUENCE [LARGE SCALE GENOMIC DNA]</scope>
    <source>
        <strain evidence="5">APO3</strain>
    </source>
</reference>
<dbReference type="RefSeq" id="XP_009840159.1">
    <property type="nucleotide sequence ID" value="XM_009841857.1"/>
</dbReference>
<evidence type="ECO:0000256" key="3">
    <source>
        <dbReference type="ARBA" id="ARBA00022833"/>
    </source>
</evidence>
<evidence type="ECO:0000313" key="7">
    <source>
        <dbReference type="Proteomes" id="UP000284702"/>
    </source>
</evidence>
<dbReference type="InterPro" id="IPR002893">
    <property type="entry name" value="Znf_MYND"/>
</dbReference>
<dbReference type="OrthoDB" id="68936at2759"/>
<evidence type="ECO:0000313" key="6">
    <source>
        <dbReference type="EMBL" id="RQM30905.1"/>
    </source>
</evidence>
<feature type="domain" description="SET" evidence="4">
    <location>
        <begin position="25"/>
        <end position="275"/>
    </location>
</feature>
<dbReference type="PROSITE" id="PS50280">
    <property type="entry name" value="SET"/>
    <property type="match status" value="1"/>
</dbReference>
<accession>W4FSK0</accession>
<organism evidence="5">
    <name type="scientific">Aphanomyces astaci</name>
    <name type="common">Crayfish plague agent</name>
    <dbReference type="NCBI Taxonomy" id="112090"/>
    <lineage>
        <taxon>Eukaryota</taxon>
        <taxon>Sar</taxon>
        <taxon>Stramenopiles</taxon>
        <taxon>Oomycota</taxon>
        <taxon>Saprolegniomycetes</taxon>
        <taxon>Saprolegniales</taxon>
        <taxon>Verrucalvaceae</taxon>
        <taxon>Aphanomyces</taxon>
    </lineage>
</organism>
<dbReference type="Gene3D" id="6.10.140.2220">
    <property type="match status" value="1"/>
</dbReference>
<dbReference type="CDD" id="cd20071">
    <property type="entry name" value="SET_SMYD"/>
    <property type="match status" value="1"/>
</dbReference>
<dbReference type="AlphaFoldDB" id="W4FSK0"/>
<evidence type="ECO:0000256" key="1">
    <source>
        <dbReference type="ARBA" id="ARBA00022723"/>
    </source>
</evidence>
<proteinExistence type="predicted"/>
<dbReference type="VEuPathDB" id="FungiDB:H257_14109"/>
<name>W4FSK0_APHAT</name>
<dbReference type="Proteomes" id="UP000284702">
    <property type="component" value="Unassembled WGS sequence"/>
</dbReference>
<evidence type="ECO:0000259" key="4">
    <source>
        <dbReference type="PROSITE" id="PS50280"/>
    </source>
</evidence>
<dbReference type="PANTHER" id="PTHR12197">
    <property type="entry name" value="HISTONE-LYSINE N-METHYLTRANSFERASE SMYD"/>
    <property type="match status" value="1"/>
</dbReference>
<dbReference type="STRING" id="112090.W4FSK0"/>
<dbReference type="InterPro" id="IPR050869">
    <property type="entry name" value="H3K4_H4K5_MeTrfase"/>
</dbReference>
<evidence type="ECO:0000313" key="5">
    <source>
        <dbReference type="EMBL" id="ETV70447.1"/>
    </source>
</evidence>